<protein>
    <submittedName>
        <fullName evidence="2">Uncharacterized protein</fullName>
    </submittedName>
</protein>
<reference evidence="3" key="1">
    <citation type="submission" date="2018-09" db="EMBL/GenBank/DDBJ databases">
        <authorList>
            <person name="Livingstone P.G."/>
            <person name="Whitworth D.E."/>
        </authorList>
    </citation>
    <scope>NUCLEOTIDE SEQUENCE [LARGE SCALE GENOMIC DNA]</scope>
    <source>
        <strain evidence="3">CA043D</strain>
    </source>
</reference>
<accession>A0A3A8K5N3</accession>
<keyword evidence="3" id="KW-1185">Reference proteome</keyword>
<evidence type="ECO:0000313" key="2">
    <source>
        <dbReference type="EMBL" id="RKH02806.1"/>
    </source>
</evidence>
<comment type="caution">
    <text evidence="2">The sequence shown here is derived from an EMBL/GenBank/DDBJ whole genome shotgun (WGS) entry which is preliminary data.</text>
</comment>
<gene>
    <name evidence="2" type="ORF">D7X32_15990</name>
</gene>
<dbReference type="AlphaFoldDB" id="A0A3A8K5N3"/>
<dbReference type="EMBL" id="RAWE01000049">
    <property type="protein sequence ID" value="RKH02806.1"/>
    <property type="molecule type" value="Genomic_DNA"/>
</dbReference>
<sequence>MPGATAGPRRHRRPVRRAACPSACRRPRRPAPRPRRSSGRPPRAAPPRRPRHRRPRRHCPARAPPPGPRR</sequence>
<feature type="compositionally biased region" description="Basic residues" evidence="1">
    <location>
        <begin position="46"/>
        <end position="60"/>
    </location>
</feature>
<evidence type="ECO:0000313" key="3">
    <source>
        <dbReference type="Proteomes" id="UP000268313"/>
    </source>
</evidence>
<feature type="compositionally biased region" description="Basic residues" evidence="1">
    <location>
        <begin position="25"/>
        <end position="38"/>
    </location>
</feature>
<evidence type="ECO:0000256" key="1">
    <source>
        <dbReference type="SAM" id="MobiDB-lite"/>
    </source>
</evidence>
<feature type="region of interest" description="Disordered" evidence="1">
    <location>
        <begin position="1"/>
        <end position="70"/>
    </location>
</feature>
<proteinExistence type="predicted"/>
<organism evidence="2 3">
    <name type="scientific">Corallococcus carmarthensis</name>
    <dbReference type="NCBI Taxonomy" id="2316728"/>
    <lineage>
        <taxon>Bacteria</taxon>
        <taxon>Pseudomonadati</taxon>
        <taxon>Myxococcota</taxon>
        <taxon>Myxococcia</taxon>
        <taxon>Myxococcales</taxon>
        <taxon>Cystobacterineae</taxon>
        <taxon>Myxococcaceae</taxon>
        <taxon>Corallococcus</taxon>
    </lineage>
</organism>
<name>A0A3A8K5N3_9BACT</name>
<dbReference type="Proteomes" id="UP000268313">
    <property type="component" value="Unassembled WGS sequence"/>
</dbReference>